<proteinExistence type="predicted"/>
<protein>
    <submittedName>
        <fullName evidence="2">Uncharacterized protein</fullName>
    </submittedName>
</protein>
<feature type="region of interest" description="Disordered" evidence="1">
    <location>
        <begin position="201"/>
        <end position="384"/>
    </location>
</feature>
<feature type="compositionally biased region" description="Basic and acidic residues" evidence="1">
    <location>
        <begin position="364"/>
        <end position="376"/>
    </location>
</feature>
<feature type="compositionally biased region" description="Basic and acidic residues" evidence="1">
    <location>
        <begin position="894"/>
        <end position="911"/>
    </location>
</feature>
<evidence type="ECO:0000313" key="2">
    <source>
        <dbReference type="EMBL" id="KAF7196580.1"/>
    </source>
</evidence>
<feature type="region of interest" description="Disordered" evidence="1">
    <location>
        <begin position="415"/>
        <end position="666"/>
    </location>
</feature>
<feature type="region of interest" description="Disordered" evidence="1">
    <location>
        <begin position="869"/>
        <end position="945"/>
    </location>
</feature>
<gene>
    <name evidence="2" type="ORF">HII31_01950</name>
</gene>
<reference evidence="2" key="1">
    <citation type="submission" date="2020-04" db="EMBL/GenBank/DDBJ databases">
        <title>Draft genome resource of the tomato pathogen Pseudocercospora fuligena.</title>
        <authorList>
            <person name="Zaccaron A."/>
        </authorList>
    </citation>
    <scope>NUCLEOTIDE SEQUENCE</scope>
    <source>
        <strain evidence="2">PF001</strain>
    </source>
</reference>
<feature type="compositionally biased region" description="Polar residues" evidence="1">
    <location>
        <begin position="452"/>
        <end position="464"/>
    </location>
</feature>
<feature type="region of interest" description="Disordered" evidence="1">
    <location>
        <begin position="983"/>
        <end position="1024"/>
    </location>
</feature>
<evidence type="ECO:0000256" key="1">
    <source>
        <dbReference type="SAM" id="MobiDB-lite"/>
    </source>
</evidence>
<comment type="caution">
    <text evidence="2">The sequence shown here is derived from an EMBL/GenBank/DDBJ whole genome shotgun (WGS) entry which is preliminary data.</text>
</comment>
<feature type="compositionally biased region" description="Basic and acidic residues" evidence="1">
    <location>
        <begin position="263"/>
        <end position="274"/>
    </location>
</feature>
<dbReference type="OrthoDB" id="5419922at2759"/>
<name>A0A8H6VRW2_9PEZI</name>
<accession>A0A8H6VRW2</accession>
<dbReference type="Proteomes" id="UP000660729">
    <property type="component" value="Unassembled WGS sequence"/>
</dbReference>
<evidence type="ECO:0000313" key="3">
    <source>
        <dbReference type="Proteomes" id="UP000660729"/>
    </source>
</evidence>
<feature type="region of interest" description="Disordered" evidence="1">
    <location>
        <begin position="746"/>
        <end position="830"/>
    </location>
</feature>
<feature type="compositionally biased region" description="Basic and acidic residues" evidence="1">
    <location>
        <begin position="748"/>
        <end position="757"/>
    </location>
</feature>
<feature type="compositionally biased region" description="Basic and acidic residues" evidence="1">
    <location>
        <begin position="492"/>
        <end position="505"/>
    </location>
</feature>
<keyword evidence="3" id="KW-1185">Reference proteome</keyword>
<feature type="compositionally biased region" description="Low complexity" evidence="1">
    <location>
        <begin position="615"/>
        <end position="628"/>
    </location>
</feature>
<dbReference type="AlphaFoldDB" id="A0A8H6VRW2"/>
<feature type="compositionally biased region" description="Polar residues" evidence="1">
    <location>
        <begin position="869"/>
        <end position="883"/>
    </location>
</feature>
<organism evidence="2 3">
    <name type="scientific">Pseudocercospora fuligena</name>
    <dbReference type="NCBI Taxonomy" id="685502"/>
    <lineage>
        <taxon>Eukaryota</taxon>
        <taxon>Fungi</taxon>
        <taxon>Dikarya</taxon>
        <taxon>Ascomycota</taxon>
        <taxon>Pezizomycotina</taxon>
        <taxon>Dothideomycetes</taxon>
        <taxon>Dothideomycetidae</taxon>
        <taxon>Mycosphaerellales</taxon>
        <taxon>Mycosphaerellaceae</taxon>
        <taxon>Pseudocercospora</taxon>
    </lineage>
</organism>
<feature type="compositionally biased region" description="Polar residues" evidence="1">
    <location>
        <begin position="989"/>
        <end position="1017"/>
    </location>
</feature>
<dbReference type="EMBL" id="JABCIY010000024">
    <property type="protein sequence ID" value="KAF7196580.1"/>
    <property type="molecule type" value="Genomic_DNA"/>
</dbReference>
<feature type="compositionally biased region" description="Polar residues" evidence="1">
    <location>
        <begin position="923"/>
        <end position="941"/>
    </location>
</feature>
<sequence>MIRTHRPRGYAWNCASDFQNTELFRDIKVEDYATGTNELLCSDSEDDWPLAERAAKRRRIEILADDFLNGFDLQVTSARLDPRSLNDAFSYSFARPKDAKRAIAEVENETTTDSDDHLLDLWEIIKAHNEDGEPIADQSTILDDSGILEIAYEETIAEVQAQSNCQRRRSRRLVKLALDPSEDALRRAAEFRARKLRQSIPEIAESQPQSCPRKLVEETQSRPISTASTEEDTTSFSDCGPSPTPAWTSSKWLRTGAFQPPKKGVDEDCSKDELGLSSFSIASQQARTRAATRRNPGRDAGSQPSFATEVGGQLSTERRSSLSSVPRGTGQEAGHPNLSAIAEGDTGPTESGGQFETAPEEADGDAKPVPKDRESQLESESQKQLFIREGILAKPRASWASMNDAKIVQEARCTGEQSLAPIESESVPPIIRESIQSSVQSKAKTKTKSRPTKSAGNTPTTNDSQPRRRSNRRRTAPSESQKAAEEIAEFPAEQRRGIRVQRFEYTESAGGKNSSPFVFRKRATRSAKGDVTEQEATLPPSEHTHLPSVTPRRAMQFPSEDSQVAKQDPHTPLVNEHLNTMLPKDTANGRRSTLRSSLRNEMQALGAEISRAADDPSSQSAPSSQRQELPPEEVENEENAPSQQYDVQADERQNVESTSHQQPMPIAELPLVLPGTQAMLDQAHHDLFTSPDKTNSELYLGDKSTPGALPNVAKSTRRPLGALSQERMPMPSTQALINEWHGWSSVKKPREPGKRSSLEAFQSPTVTKGKVRDSAKIASDPVESLDKNARRRSSLRFSMSFAESPAKEVATKPSSQPAPSTALVPETCDKQQRLSFTAPKPSGKIASSATFSFAGELSSIHLPSASTAPAQSFASGTRSQHSVTHGIDSLSFGPHERESSDSNFPIDRHLDQPLADNRATPKQHAQSSKPVTNDRQPSPHDQNLCEEDHDLSFAAPLAQVPKTVVQTQDETILDQDATTVDFDAPTPSYVRNNAPTPSYIRNNAPTPSHIGRQNSAPAPNPRNLEYDSQELAGAVNELTRDVLGSVSELTF</sequence>
<feature type="compositionally biased region" description="Polar residues" evidence="1">
    <location>
        <begin position="589"/>
        <end position="600"/>
    </location>
</feature>